<dbReference type="AlphaFoldDB" id="A0A3M8BBZ3"/>
<dbReference type="InterPro" id="IPR036331">
    <property type="entry name" value="Chagasin-like_sf"/>
</dbReference>
<dbReference type="InterPro" id="IPR052781">
    <property type="entry name" value="Cys_protease_inhibitor_I42"/>
</dbReference>
<evidence type="ECO:0000313" key="4">
    <source>
        <dbReference type="EMBL" id="GED24551.1"/>
    </source>
</evidence>
<name>A0A3M8BBZ3_9BACL</name>
<dbReference type="OrthoDB" id="4550788at2"/>
<dbReference type="PANTHER" id="PTHR36530">
    <property type="entry name" value="INHIBITOR OF CYSTEINE PEPTIDASE"/>
    <property type="match status" value="1"/>
</dbReference>
<keyword evidence="7" id="KW-1185">Reference proteome</keyword>
<dbReference type="GeneID" id="82811219"/>
<dbReference type="GO" id="GO:0004869">
    <property type="term" value="F:cysteine-type endopeptidase inhibitor activity"/>
    <property type="evidence" value="ECO:0007669"/>
    <property type="project" value="UniProtKB-KW"/>
</dbReference>
<dbReference type="Pfam" id="PF09394">
    <property type="entry name" value="Inhibitor_I42"/>
    <property type="match status" value="1"/>
</dbReference>
<sequence length="102" mass="11413">MAMISTYTLQVQSGQPFAVTLDANPTTGYQWALSNSVDETFLFLQSSEFVPPSQPARIGQGGQQRFTFRALRRGVTSLSFKYCRPWEPSDCASFVFYVVTVV</sequence>
<keyword evidence="1" id="KW-0646">Protease inhibitor</keyword>
<dbReference type="SUPFAM" id="SSF141066">
    <property type="entry name" value="ICP-like"/>
    <property type="match status" value="1"/>
</dbReference>
<dbReference type="PANTHER" id="PTHR36530:SF1">
    <property type="entry name" value="AMOEBIASIN-1"/>
    <property type="match status" value="1"/>
</dbReference>
<evidence type="ECO:0000313" key="5">
    <source>
        <dbReference type="EMBL" id="RNB60547.1"/>
    </source>
</evidence>
<gene>
    <name evidence="4" type="ORF">BAG01nite_06530</name>
    <name evidence="5" type="ORF">EB820_02700</name>
</gene>
<evidence type="ECO:0000313" key="6">
    <source>
        <dbReference type="Proteomes" id="UP000276178"/>
    </source>
</evidence>
<dbReference type="EMBL" id="BJOD01000005">
    <property type="protein sequence ID" value="GED24551.1"/>
    <property type="molecule type" value="Genomic_DNA"/>
</dbReference>
<organism evidence="5 6">
    <name type="scientific">Brevibacillus agri</name>
    <dbReference type="NCBI Taxonomy" id="51101"/>
    <lineage>
        <taxon>Bacteria</taxon>
        <taxon>Bacillati</taxon>
        <taxon>Bacillota</taxon>
        <taxon>Bacilli</taxon>
        <taxon>Bacillales</taxon>
        <taxon>Paenibacillaceae</taxon>
        <taxon>Brevibacillus</taxon>
    </lineage>
</organism>
<protein>
    <recommendedName>
        <fullName evidence="3">Proteinase inhibitor I42 chagasin domain-containing protein</fullName>
    </recommendedName>
</protein>
<accession>A0A3M8BBZ3</accession>
<evidence type="ECO:0000256" key="2">
    <source>
        <dbReference type="ARBA" id="ARBA00022704"/>
    </source>
</evidence>
<comment type="caution">
    <text evidence="5">The sequence shown here is derived from an EMBL/GenBank/DDBJ whole genome shotgun (WGS) entry which is preliminary data.</text>
</comment>
<reference evidence="4 7" key="2">
    <citation type="submission" date="2019-06" db="EMBL/GenBank/DDBJ databases">
        <title>Whole genome shotgun sequence of Brevibacillus agri NBRC 15538.</title>
        <authorList>
            <person name="Hosoyama A."/>
            <person name="Uohara A."/>
            <person name="Ohji S."/>
            <person name="Ichikawa N."/>
        </authorList>
    </citation>
    <scope>NUCLEOTIDE SEQUENCE [LARGE SCALE GENOMIC DNA]</scope>
    <source>
        <strain evidence="4 7">NBRC 15538</strain>
    </source>
</reference>
<dbReference type="Proteomes" id="UP000276178">
    <property type="component" value="Unassembled WGS sequence"/>
</dbReference>
<feature type="domain" description="Proteinase inhibitor I42 chagasin" evidence="3">
    <location>
        <begin position="11"/>
        <end position="96"/>
    </location>
</feature>
<reference evidence="5 6" key="1">
    <citation type="submission" date="2018-10" db="EMBL/GenBank/DDBJ databases">
        <title>Phylogenomics of Brevibacillus.</title>
        <authorList>
            <person name="Dunlap C."/>
        </authorList>
    </citation>
    <scope>NUCLEOTIDE SEQUENCE [LARGE SCALE GENOMIC DNA]</scope>
    <source>
        <strain evidence="5 6">NRRL NRS 1219</strain>
    </source>
</reference>
<evidence type="ECO:0000259" key="3">
    <source>
        <dbReference type="Pfam" id="PF09394"/>
    </source>
</evidence>
<evidence type="ECO:0000313" key="7">
    <source>
        <dbReference type="Proteomes" id="UP000317180"/>
    </source>
</evidence>
<dbReference type="EMBL" id="RHHN01000009">
    <property type="protein sequence ID" value="RNB60547.1"/>
    <property type="molecule type" value="Genomic_DNA"/>
</dbReference>
<evidence type="ECO:0000256" key="1">
    <source>
        <dbReference type="ARBA" id="ARBA00022690"/>
    </source>
</evidence>
<dbReference type="Gene3D" id="2.60.40.2020">
    <property type="match status" value="1"/>
</dbReference>
<dbReference type="Proteomes" id="UP000317180">
    <property type="component" value="Unassembled WGS sequence"/>
</dbReference>
<keyword evidence="2" id="KW-0789">Thiol protease inhibitor</keyword>
<dbReference type="InterPro" id="IPR018990">
    <property type="entry name" value="Prot_inh_I42_chagasin"/>
</dbReference>
<proteinExistence type="predicted"/>
<dbReference type="RefSeq" id="WP_026557325.1">
    <property type="nucleotide sequence ID" value="NZ_CP026363.1"/>
</dbReference>